<dbReference type="PANTHER" id="PTHR13355">
    <property type="entry name" value="GLUCOSAMINE 6-PHOSPHATE N-ACETYLTRANSFERASE"/>
    <property type="match status" value="1"/>
</dbReference>
<comment type="pathway">
    <text evidence="1">Nucleotide-sugar biosynthesis; UDP-N-acetyl-alpha-D-glucosamine biosynthesis; N-acetyl-alpha-D-glucosamine 1-phosphate from alpha-D-glucosamine 6-phosphate (route I): step 1/2.</text>
</comment>
<accession>A0A2T9ZL36</accession>
<keyword evidence="4" id="KW-1185">Reference proteome</keyword>
<protein>
    <recommendedName>
        <fullName evidence="1">Glucosamine 6-phosphate N-acetyltransferase</fullName>
        <ecNumber evidence="1">2.3.1.4</ecNumber>
    </recommendedName>
</protein>
<organism evidence="3 4">
    <name type="scientific">Smittium megazygosporum</name>
    <dbReference type="NCBI Taxonomy" id="133381"/>
    <lineage>
        <taxon>Eukaryota</taxon>
        <taxon>Fungi</taxon>
        <taxon>Fungi incertae sedis</taxon>
        <taxon>Zoopagomycota</taxon>
        <taxon>Kickxellomycotina</taxon>
        <taxon>Harpellomycetes</taxon>
        <taxon>Harpellales</taxon>
        <taxon>Legeriomycetaceae</taxon>
        <taxon>Smittium</taxon>
    </lineage>
</organism>
<comment type="similarity">
    <text evidence="1">Belongs to the acetyltransferase family. GNA1 subfamily.</text>
</comment>
<dbReference type="Pfam" id="PF00583">
    <property type="entry name" value="Acetyltransf_1"/>
    <property type="match status" value="1"/>
</dbReference>
<evidence type="ECO:0000313" key="4">
    <source>
        <dbReference type="Proteomes" id="UP000245609"/>
    </source>
</evidence>
<dbReference type="OrthoDB" id="10039976at2759"/>
<dbReference type="STRING" id="133381.A0A2T9ZL36"/>
<dbReference type="UniPathway" id="UPA00113">
    <property type="reaction ID" value="UER00529"/>
</dbReference>
<dbReference type="AlphaFoldDB" id="A0A2T9ZL36"/>
<keyword evidence="1" id="KW-0012">Acyltransferase</keyword>
<dbReference type="InterPro" id="IPR000182">
    <property type="entry name" value="GNAT_dom"/>
</dbReference>
<dbReference type="GO" id="GO:0004343">
    <property type="term" value="F:glucosamine 6-phosphate N-acetyltransferase activity"/>
    <property type="evidence" value="ECO:0007669"/>
    <property type="project" value="UniProtKB-UniRule"/>
</dbReference>
<dbReference type="PANTHER" id="PTHR13355:SF11">
    <property type="entry name" value="GLUCOSAMINE 6-PHOSPHATE N-ACETYLTRANSFERASE"/>
    <property type="match status" value="1"/>
</dbReference>
<comment type="caution">
    <text evidence="3">The sequence shown here is derived from an EMBL/GenBank/DDBJ whole genome shotgun (WGS) entry which is preliminary data.</text>
</comment>
<dbReference type="SUPFAM" id="SSF55729">
    <property type="entry name" value="Acyl-CoA N-acyltransferases (Nat)"/>
    <property type="match status" value="1"/>
</dbReference>
<comment type="catalytic activity">
    <reaction evidence="1">
        <text>D-glucosamine 6-phosphate + acetyl-CoA = N-acetyl-D-glucosamine 6-phosphate + CoA + H(+)</text>
        <dbReference type="Rhea" id="RHEA:10292"/>
        <dbReference type="ChEBI" id="CHEBI:15378"/>
        <dbReference type="ChEBI" id="CHEBI:57287"/>
        <dbReference type="ChEBI" id="CHEBI:57288"/>
        <dbReference type="ChEBI" id="CHEBI:57513"/>
        <dbReference type="ChEBI" id="CHEBI:58725"/>
        <dbReference type="EC" id="2.3.1.4"/>
    </reaction>
</comment>
<dbReference type="EMBL" id="MBFS01000018">
    <property type="protein sequence ID" value="PVV05299.1"/>
    <property type="molecule type" value="Genomic_DNA"/>
</dbReference>
<dbReference type="InterPro" id="IPR016181">
    <property type="entry name" value="Acyl_CoA_acyltransferase"/>
</dbReference>
<dbReference type="EC" id="2.3.1.4" evidence="1"/>
<dbReference type="Gene3D" id="3.40.630.30">
    <property type="match status" value="1"/>
</dbReference>
<keyword evidence="1" id="KW-0808">Transferase</keyword>
<name>A0A2T9ZL36_9FUNG</name>
<dbReference type="CDD" id="cd04301">
    <property type="entry name" value="NAT_SF"/>
    <property type="match status" value="1"/>
</dbReference>
<feature type="domain" description="N-acetyltransferase" evidence="2">
    <location>
        <begin position="28"/>
        <end position="173"/>
    </location>
</feature>
<reference evidence="3 4" key="1">
    <citation type="journal article" date="2018" name="MBio">
        <title>Comparative Genomics Reveals the Core Gene Toolbox for the Fungus-Insect Symbiosis.</title>
        <authorList>
            <person name="Wang Y."/>
            <person name="Stata M."/>
            <person name="Wang W."/>
            <person name="Stajich J.E."/>
            <person name="White M.M."/>
            <person name="Moncalvo J.M."/>
        </authorList>
    </citation>
    <scope>NUCLEOTIDE SEQUENCE [LARGE SCALE GENOMIC DNA]</scope>
    <source>
        <strain evidence="3 4">SC-DP-2</strain>
    </source>
</reference>
<evidence type="ECO:0000259" key="2">
    <source>
        <dbReference type="PROSITE" id="PS51186"/>
    </source>
</evidence>
<evidence type="ECO:0000256" key="1">
    <source>
        <dbReference type="RuleBase" id="RU365086"/>
    </source>
</evidence>
<dbReference type="InterPro" id="IPR039143">
    <property type="entry name" value="GNPNAT1-like"/>
</dbReference>
<dbReference type="GO" id="GO:0006048">
    <property type="term" value="P:UDP-N-acetylglucosamine biosynthetic process"/>
    <property type="evidence" value="ECO:0007669"/>
    <property type="project" value="UniProtKB-UniRule"/>
</dbReference>
<sequence>MSNEFLFDPTILGPNPSFQISKLLGPNFSLRPLKITDHADYLKLLQTLTSVGEVSSLMFAERFRKMVNGSKYILVIQDSAANKLIATGSLLTEYKFARNCGILGHIEDVAVLPEYQGKKLGFLIIDALKSLASTLNCYKLSLNCTDHNISFYQKCSFEKKENQMVLYMQQNQKL</sequence>
<dbReference type="Proteomes" id="UP000245609">
    <property type="component" value="Unassembled WGS sequence"/>
</dbReference>
<dbReference type="PROSITE" id="PS51186">
    <property type="entry name" value="GNAT"/>
    <property type="match status" value="1"/>
</dbReference>
<gene>
    <name evidence="3" type="ORF">BB560_000184</name>
</gene>
<proteinExistence type="inferred from homology"/>
<evidence type="ECO:0000313" key="3">
    <source>
        <dbReference type="EMBL" id="PVV05299.1"/>
    </source>
</evidence>